<organism evidence="3 4">
    <name type="scientific">Sphingobium yanoikuyae</name>
    <name type="common">Sphingomonas yanoikuyae</name>
    <dbReference type="NCBI Taxonomy" id="13690"/>
    <lineage>
        <taxon>Bacteria</taxon>
        <taxon>Pseudomonadati</taxon>
        <taxon>Pseudomonadota</taxon>
        <taxon>Alphaproteobacteria</taxon>
        <taxon>Sphingomonadales</taxon>
        <taxon>Sphingomonadaceae</taxon>
        <taxon>Sphingobium</taxon>
    </lineage>
</organism>
<dbReference type="Gene3D" id="3.40.50.300">
    <property type="entry name" value="P-loop containing nucleotide triphosphate hydrolases"/>
    <property type="match status" value="1"/>
</dbReference>
<sequence>MDLEAVPAESIVHEDEDVLISRIYTQAQDILEAIRSVSSNSKEERQEPTFPMIRTAELVGRSASNIREAENAGRLPEPDRSDNGRRVNYSLSAINHMREVFGTMKRRGEGERTPVIAVQNFKGGVGKSTLAVNLAQYLAIQGYRVCLVDCDSQATTTSMFGYRPDMDLDAYDDTLYGYIHDGLPHVPDRMIKDTHFPGLKLIPANLDLYLSEYELANAIATKKEVARQTLNRINDAMQDISDRFDIIIMDPPPALGMIALGVLAASNAMVIPVPPTVVDFSSTASFVGMLKETMIQLNNYRSKPVFNFVRLVASKTNENKGMHKQVLHVMQEMFGRSMLNATLKDSAEIDNASAMFKTVYELEKPISKRDVHERCIASLNAVCAEVEIEIRKMWPSHHAALRAEGVIV</sequence>
<dbReference type="SUPFAM" id="SSF52540">
    <property type="entry name" value="P-loop containing nucleoside triphosphate hydrolases"/>
    <property type="match status" value="1"/>
</dbReference>
<dbReference type="PANTHER" id="PTHR13696">
    <property type="entry name" value="P-LOOP CONTAINING NUCLEOSIDE TRIPHOSPHATE HYDROLASE"/>
    <property type="match status" value="1"/>
</dbReference>
<proteinExistence type="predicted"/>
<dbReference type="RefSeq" id="WP_122129186.1">
    <property type="nucleotide sequence ID" value="NZ_CP033227.1"/>
</dbReference>
<dbReference type="PANTHER" id="PTHR13696:SF52">
    <property type="entry name" value="PARA FAMILY PROTEIN CT_582"/>
    <property type="match status" value="1"/>
</dbReference>
<reference evidence="3 4" key="1">
    <citation type="submission" date="2018-10" db="EMBL/GenBank/DDBJ databases">
        <title>Characterization and genome analysis of a novel bacterium Sphingobium yanoikuyae SJTF8 capable of degrading PAHs.</title>
        <authorList>
            <person name="Yin C."/>
            <person name="Xiong W."/>
            <person name="Liang R."/>
        </authorList>
    </citation>
    <scope>NUCLEOTIDE SEQUENCE [LARGE SCALE GENOMIC DNA]</scope>
    <source>
        <strain evidence="3 4">SJTF8</strain>
        <plasmid evidence="4">pf1</plasmid>
    </source>
</reference>
<protein>
    <submittedName>
        <fullName evidence="3">Chromosome partitioning protein</fullName>
    </submittedName>
</protein>
<evidence type="ECO:0000259" key="2">
    <source>
        <dbReference type="Pfam" id="PF13614"/>
    </source>
</evidence>
<feature type="domain" description="AAA" evidence="2">
    <location>
        <begin position="115"/>
        <end position="291"/>
    </location>
</feature>
<accession>A0A3G2ULP4</accession>
<dbReference type="InterPro" id="IPR050678">
    <property type="entry name" value="DNA_Partitioning_ATPase"/>
</dbReference>
<dbReference type="AlphaFoldDB" id="A0A3G2ULP4"/>
<evidence type="ECO:0000313" key="3">
    <source>
        <dbReference type="EMBL" id="AYO75873.1"/>
    </source>
</evidence>
<feature type="compositionally biased region" description="Basic and acidic residues" evidence="1">
    <location>
        <begin position="67"/>
        <end position="85"/>
    </location>
</feature>
<feature type="region of interest" description="Disordered" evidence="1">
    <location>
        <begin position="65"/>
        <end position="86"/>
    </location>
</feature>
<evidence type="ECO:0000313" key="4">
    <source>
        <dbReference type="Proteomes" id="UP000280708"/>
    </source>
</evidence>
<geneLocation type="plasmid" evidence="4">
    <name>pf1</name>
</geneLocation>
<dbReference type="CDD" id="cd02042">
    <property type="entry name" value="ParAB_family"/>
    <property type="match status" value="1"/>
</dbReference>
<dbReference type="EMBL" id="CP033227">
    <property type="protein sequence ID" value="AYO75873.1"/>
    <property type="molecule type" value="Genomic_DNA"/>
</dbReference>
<gene>
    <name evidence="3" type="ORF">EBF16_00080</name>
</gene>
<keyword evidence="3" id="KW-0614">Plasmid</keyword>
<dbReference type="InterPro" id="IPR027417">
    <property type="entry name" value="P-loop_NTPase"/>
</dbReference>
<dbReference type="Proteomes" id="UP000280708">
    <property type="component" value="Plasmid pF1"/>
</dbReference>
<name>A0A3G2ULP4_SPHYA</name>
<dbReference type="Pfam" id="PF13614">
    <property type="entry name" value="AAA_31"/>
    <property type="match status" value="1"/>
</dbReference>
<dbReference type="InterPro" id="IPR025669">
    <property type="entry name" value="AAA_dom"/>
</dbReference>
<evidence type="ECO:0000256" key="1">
    <source>
        <dbReference type="SAM" id="MobiDB-lite"/>
    </source>
</evidence>